<dbReference type="Proteomes" id="UP001303046">
    <property type="component" value="Unassembled WGS sequence"/>
</dbReference>
<gene>
    <name evidence="1" type="primary">Necator_chrII.g6802</name>
    <name evidence="1" type="ORF">RB195_019009</name>
</gene>
<organism evidence="1 2">
    <name type="scientific">Necator americanus</name>
    <name type="common">Human hookworm</name>
    <dbReference type="NCBI Taxonomy" id="51031"/>
    <lineage>
        <taxon>Eukaryota</taxon>
        <taxon>Metazoa</taxon>
        <taxon>Ecdysozoa</taxon>
        <taxon>Nematoda</taxon>
        <taxon>Chromadorea</taxon>
        <taxon>Rhabditida</taxon>
        <taxon>Rhabditina</taxon>
        <taxon>Rhabditomorpha</taxon>
        <taxon>Strongyloidea</taxon>
        <taxon>Ancylostomatidae</taxon>
        <taxon>Bunostominae</taxon>
        <taxon>Necator</taxon>
    </lineage>
</organism>
<reference evidence="1 2" key="1">
    <citation type="submission" date="2023-08" db="EMBL/GenBank/DDBJ databases">
        <title>A Necator americanus chromosomal reference genome.</title>
        <authorList>
            <person name="Ilik V."/>
            <person name="Petrzelkova K.J."/>
            <person name="Pardy F."/>
            <person name="Fuh T."/>
            <person name="Niatou-Singa F.S."/>
            <person name="Gouil Q."/>
            <person name="Baker L."/>
            <person name="Ritchie M.E."/>
            <person name="Jex A.R."/>
            <person name="Gazzola D."/>
            <person name="Li H."/>
            <person name="Toshio Fujiwara R."/>
            <person name="Zhan B."/>
            <person name="Aroian R.V."/>
            <person name="Pafco B."/>
            <person name="Schwarz E.M."/>
        </authorList>
    </citation>
    <scope>NUCLEOTIDE SEQUENCE [LARGE SCALE GENOMIC DNA]</scope>
    <source>
        <strain evidence="1 2">Aroian</strain>
        <tissue evidence="1">Whole animal</tissue>
    </source>
</reference>
<keyword evidence="2" id="KW-1185">Reference proteome</keyword>
<protein>
    <recommendedName>
        <fullName evidence="3">NR LBD domain-containing protein</fullName>
    </recommendedName>
</protein>
<comment type="caution">
    <text evidence="1">The sequence shown here is derived from an EMBL/GenBank/DDBJ whole genome shotgun (WGS) entry which is preliminary data.</text>
</comment>
<accession>A0ABR1CC73</accession>
<name>A0ABR1CC73_NECAM</name>
<evidence type="ECO:0000313" key="2">
    <source>
        <dbReference type="Proteomes" id="UP001303046"/>
    </source>
</evidence>
<proteinExistence type="predicted"/>
<sequence>MKNAYCENGEVQLEGSQIVETLSYAYLGRSMSMQNHCKEELNKRMRVTWAAFAPVRKATDQLTDHDLRAHLLDSTVLPALCYAAETWADTAATSKKLITIHRALKKRLLEFSRRPQHLAGLRSSDLREISRFTSRPTGIYIESKT</sequence>
<dbReference type="EMBL" id="JAVFWL010000002">
    <property type="protein sequence ID" value="KAK6736074.1"/>
    <property type="molecule type" value="Genomic_DNA"/>
</dbReference>
<evidence type="ECO:0000313" key="1">
    <source>
        <dbReference type="EMBL" id="KAK6736074.1"/>
    </source>
</evidence>
<evidence type="ECO:0008006" key="3">
    <source>
        <dbReference type="Google" id="ProtNLM"/>
    </source>
</evidence>